<keyword evidence="1" id="KW-0472">Membrane</keyword>
<proteinExistence type="predicted"/>
<organism evidence="2 3">
    <name type="scientific">Roseateles agri</name>
    <dbReference type="NCBI Taxonomy" id="3098619"/>
    <lineage>
        <taxon>Bacteria</taxon>
        <taxon>Pseudomonadati</taxon>
        <taxon>Pseudomonadota</taxon>
        <taxon>Betaproteobacteria</taxon>
        <taxon>Burkholderiales</taxon>
        <taxon>Sphaerotilaceae</taxon>
        <taxon>Roseateles</taxon>
    </lineage>
</organism>
<dbReference type="Gene3D" id="3.40.30.10">
    <property type="entry name" value="Glutaredoxin"/>
    <property type="match status" value="1"/>
</dbReference>
<evidence type="ECO:0000256" key="1">
    <source>
        <dbReference type="SAM" id="Phobius"/>
    </source>
</evidence>
<dbReference type="EMBL" id="JAXCLA010000008">
    <property type="protein sequence ID" value="MDY0747716.1"/>
    <property type="molecule type" value="Genomic_DNA"/>
</dbReference>
<sequence length="306" mass="32254">MDDPDRDPELRPRRVLGAAVLAALVVGLAIAGAGSLLRAWRLPAGGEAGSSALVEAIPEPRLQSAPQLDRRRAAPEFEQHLGARLPAGLDLRDADGHRVDWQALASEGRPLVLLPAYYRCDMLCGTAAHGALEALADTGLPPQAWRLLLFSVDPQDTPAAAAPLRQVYRDYAAFARPAVFGSTVPPLQLISGADGGRLAEAIGFHFESMSASPGFAHPTGLVVLTPDGTVSRYLLGVRFEPRALRAALVEASEGHVGTLADRLLLACAHLEPQGHDGAVLAGVRGGVLLSLAGLVAFVGTRRRLRR</sequence>
<feature type="transmembrane region" description="Helical" evidence="1">
    <location>
        <begin position="15"/>
        <end position="37"/>
    </location>
</feature>
<dbReference type="InterPro" id="IPR036249">
    <property type="entry name" value="Thioredoxin-like_sf"/>
</dbReference>
<evidence type="ECO:0008006" key="4">
    <source>
        <dbReference type="Google" id="ProtNLM"/>
    </source>
</evidence>
<accession>A0ABU5DN29</accession>
<comment type="caution">
    <text evidence="2">The sequence shown here is derived from an EMBL/GenBank/DDBJ whole genome shotgun (WGS) entry which is preliminary data.</text>
</comment>
<keyword evidence="1" id="KW-0812">Transmembrane</keyword>
<dbReference type="Proteomes" id="UP001285263">
    <property type="component" value="Unassembled WGS sequence"/>
</dbReference>
<keyword evidence="3" id="KW-1185">Reference proteome</keyword>
<reference evidence="2 3" key="1">
    <citation type="submission" date="2023-11" db="EMBL/GenBank/DDBJ databases">
        <title>Paucibacter sp. nov., isolated from fresh soil in Korea.</title>
        <authorList>
            <person name="Le N.T.T."/>
        </authorList>
    </citation>
    <scope>NUCLEOTIDE SEQUENCE [LARGE SCALE GENOMIC DNA]</scope>
    <source>
        <strain evidence="2 3">R3-3</strain>
    </source>
</reference>
<name>A0ABU5DN29_9BURK</name>
<keyword evidence="1" id="KW-1133">Transmembrane helix</keyword>
<evidence type="ECO:0000313" key="3">
    <source>
        <dbReference type="Proteomes" id="UP001285263"/>
    </source>
</evidence>
<protein>
    <recommendedName>
        <fullName evidence="4">SCO family protein</fullName>
    </recommendedName>
</protein>
<dbReference type="SUPFAM" id="SSF52833">
    <property type="entry name" value="Thioredoxin-like"/>
    <property type="match status" value="1"/>
</dbReference>
<evidence type="ECO:0000313" key="2">
    <source>
        <dbReference type="EMBL" id="MDY0747716.1"/>
    </source>
</evidence>
<dbReference type="RefSeq" id="WP_320425671.1">
    <property type="nucleotide sequence ID" value="NZ_JAXCLA010000008.1"/>
</dbReference>
<gene>
    <name evidence="2" type="ORF">SNE35_24650</name>
</gene>